<keyword evidence="2" id="KW-1185">Reference proteome</keyword>
<reference evidence="1 2" key="1">
    <citation type="journal article" name="Front. Microbiol.">
        <title>Sugar Metabolism of the First Thermophilic Planctomycete Thermogutta terrifontis: Comparative Genomic and Transcriptomic Approaches.</title>
        <authorList>
            <person name="Elcheninov A.G."/>
            <person name="Menzel P."/>
            <person name="Gudbergsdottir S.R."/>
            <person name="Slesarev A.I."/>
            <person name="Kadnikov V.V."/>
            <person name="Krogh A."/>
            <person name="Bonch-Osmolovskaya E.A."/>
            <person name="Peng X."/>
            <person name="Kublanov I.V."/>
        </authorList>
    </citation>
    <scope>NUCLEOTIDE SEQUENCE [LARGE SCALE GENOMIC DNA]</scope>
    <source>
        <strain evidence="1 2">R1</strain>
    </source>
</reference>
<dbReference type="OrthoDB" id="9772295at2"/>
<protein>
    <submittedName>
        <fullName evidence="1">Putative signal peptide protein</fullName>
    </submittedName>
</protein>
<evidence type="ECO:0000313" key="1">
    <source>
        <dbReference type="EMBL" id="ASV73219.1"/>
    </source>
</evidence>
<proteinExistence type="predicted"/>
<evidence type="ECO:0000313" key="2">
    <source>
        <dbReference type="Proteomes" id="UP000215086"/>
    </source>
</evidence>
<accession>A0A286RBA5</accession>
<dbReference type="EMBL" id="CP018477">
    <property type="protein sequence ID" value="ASV73219.1"/>
    <property type="molecule type" value="Genomic_DNA"/>
</dbReference>
<dbReference type="InterPro" id="IPR014917">
    <property type="entry name" value="DUF1800"/>
</dbReference>
<dbReference type="RefSeq" id="WP_095413897.1">
    <property type="nucleotide sequence ID" value="NZ_CP018477.1"/>
</dbReference>
<name>A0A286RBA5_9BACT</name>
<dbReference type="Pfam" id="PF08811">
    <property type="entry name" value="DUF1800"/>
    <property type="match status" value="1"/>
</dbReference>
<dbReference type="KEGG" id="ttf:THTE_0617"/>
<gene>
    <name evidence="1" type="ORF">THTE_0617</name>
</gene>
<dbReference type="AlphaFoldDB" id="A0A286RBA5"/>
<dbReference type="Proteomes" id="UP000215086">
    <property type="component" value="Chromosome"/>
</dbReference>
<sequence>MIAQPEGFHRGALDRELAGRLLRRAVGSLVIEEREALVGLDVPQALARLVGGMQAGPRWQEIQDLEGLSAERGQLAGYRTWQLGRLVESPQPFREMLTLFWLDLFAVSALRVEPLRLYHDFRSGLRERAFEPLEKVFTFALTHPALLLNLRAPSNYRSQPQEQIGRFLVQYVVGDDPREKAALVADIARAYTGMFVSSGRLRVLDYEHDPRPKTVGEQTGDLRAEDVARALARDRETAENVVRRLFGWFVTTEVAIPQQLLLAAEEVVLGGRPVSELLTLLLGWEECLKDQRYRRVKSPLEVYLAVARPFGYRATIRAAETLAELGWDVVHPPTLAGWPRGQAWLTGSQVARHVALVRALLSGGENWGATAQMSEVLSRPDWSSRLVETLLSGEPPAEVRADWQKLVQEAHDETAKKEALAFLATLPEFQLS</sequence>
<organism evidence="1 2">
    <name type="scientific">Thermogutta terrifontis</name>
    <dbReference type="NCBI Taxonomy" id="1331910"/>
    <lineage>
        <taxon>Bacteria</taxon>
        <taxon>Pseudomonadati</taxon>
        <taxon>Planctomycetota</taxon>
        <taxon>Planctomycetia</taxon>
        <taxon>Pirellulales</taxon>
        <taxon>Thermoguttaceae</taxon>
        <taxon>Thermogutta</taxon>
    </lineage>
</organism>